<comment type="cofactor">
    <cofactor evidence="1">
        <name>FMN</name>
        <dbReference type="ChEBI" id="CHEBI:58210"/>
    </cofactor>
</comment>
<gene>
    <name evidence="6" type="ORF">J2S62_000862</name>
</gene>
<dbReference type="Pfam" id="PF01243">
    <property type="entry name" value="PNPOx_N"/>
    <property type="match status" value="1"/>
</dbReference>
<dbReference type="GO" id="GO:0004733">
    <property type="term" value="F:pyridoxamine phosphate oxidase activity"/>
    <property type="evidence" value="ECO:0007669"/>
    <property type="project" value="UniProtKB-EC"/>
</dbReference>
<dbReference type="InterPro" id="IPR011576">
    <property type="entry name" value="Pyridox_Oxase_N"/>
</dbReference>
<protein>
    <submittedName>
        <fullName evidence="6">Pyridoxamine 5'-phosphate oxidase</fullName>
        <ecNumber evidence="6">1.4.3.5</ecNumber>
    </submittedName>
</protein>
<evidence type="ECO:0000256" key="4">
    <source>
        <dbReference type="ARBA" id="ARBA00023002"/>
    </source>
</evidence>
<keyword evidence="7" id="KW-1185">Reference proteome</keyword>
<accession>A0ABU2AZ34</accession>
<dbReference type="PIRSF" id="PIRSF000190">
    <property type="entry name" value="Pyd_amn-ph_oxd"/>
    <property type="match status" value="1"/>
</dbReference>
<evidence type="ECO:0000256" key="3">
    <source>
        <dbReference type="ARBA" id="ARBA00022643"/>
    </source>
</evidence>
<dbReference type="Proteomes" id="UP001183794">
    <property type="component" value="Unassembled WGS sequence"/>
</dbReference>
<dbReference type="RefSeq" id="WP_310171764.1">
    <property type="nucleotide sequence ID" value="NZ_BAABHE010000002.1"/>
</dbReference>
<dbReference type="Gene3D" id="2.30.110.10">
    <property type="entry name" value="Electron Transport, Fmn-binding Protein, Chain A"/>
    <property type="match status" value="2"/>
</dbReference>
<evidence type="ECO:0000259" key="5">
    <source>
        <dbReference type="Pfam" id="PF01243"/>
    </source>
</evidence>
<comment type="caution">
    <text evidence="6">The sequence shown here is derived from an EMBL/GenBank/DDBJ whole genome shotgun (WGS) entry which is preliminary data.</text>
</comment>
<keyword evidence="4 6" id="KW-0560">Oxidoreductase</keyword>
<proteinExistence type="predicted"/>
<keyword evidence="2" id="KW-0285">Flavoprotein</keyword>
<dbReference type="InterPro" id="IPR012349">
    <property type="entry name" value="Split_barrel_FMN-bd"/>
</dbReference>
<dbReference type="PANTHER" id="PTHR10851:SF0">
    <property type="entry name" value="PYRIDOXINE-5'-PHOSPHATE OXIDASE"/>
    <property type="match status" value="1"/>
</dbReference>
<reference evidence="6 7" key="1">
    <citation type="submission" date="2023-07" db="EMBL/GenBank/DDBJ databases">
        <title>Sequencing the genomes of 1000 actinobacteria strains.</title>
        <authorList>
            <person name="Klenk H.-P."/>
        </authorList>
    </citation>
    <scope>NUCLEOTIDE SEQUENCE [LARGE SCALE GENOMIC DNA]</scope>
    <source>
        <strain evidence="6 7">DSM 22966</strain>
    </source>
</reference>
<evidence type="ECO:0000313" key="6">
    <source>
        <dbReference type="EMBL" id="MDR7346605.1"/>
    </source>
</evidence>
<dbReference type="PANTHER" id="PTHR10851">
    <property type="entry name" value="PYRIDOXINE-5-PHOSPHATE OXIDASE"/>
    <property type="match status" value="1"/>
</dbReference>
<dbReference type="SUPFAM" id="SSF50475">
    <property type="entry name" value="FMN-binding split barrel"/>
    <property type="match status" value="1"/>
</dbReference>
<evidence type="ECO:0000256" key="2">
    <source>
        <dbReference type="ARBA" id="ARBA00022630"/>
    </source>
</evidence>
<evidence type="ECO:0000313" key="7">
    <source>
        <dbReference type="Proteomes" id="UP001183794"/>
    </source>
</evidence>
<keyword evidence="3" id="KW-0288">FMN</keyword>
<dbReference type="EMBL" id="JAVDYJ010000001">
    <property type="protein sequence ID" value="MDR7346605.1"/>
    <property type="molecule type" value="Genomic_DNA"/>
</dbReference>
<evidence type="ECO:0000256" key="1">
    <source>
        <dbReference type="ARBA" id="ARBA00001917"/>
    </source>
</evidence>
<sequence>MRSQLRTLPALTGDAPPIDFAALPADPLDLFTTWLQHAVAAGVEEPHAMTLSTVGDKGMVDARVLVLKDVDTRGWAFASTKSSIKGQQLAQHPYAALTFWWQPLVRSVRLRGPVIESSREENLADLRARSAAAQRDVNPDDWAVWRLQPTRVEFWQGAQDRRHTRIVYAANGDQWHMATENIGERV</sequence>
<organism evidence="6 7">
    <name type="scientific">Enteractinococcus fodinae</name>
    <dbReference type="NCBI Taxonomy" id="684663"/>
    <lineage>
        <taxon>Bacteria</taxon>
        <taxon>Bacillati</taxon>
        <taxon>Actinomycetota</taxon>
        <taxon>Actinomycetes</taxon>
        <taxon>Micrococcales</taxon>
        <taxon>Micrococcaceae</taxon>
    </lineage>
</organism>
<name>A0ABU2AZ34_9MICC</name>
<dbReference type="EC" id="1.4.3.5" evidence="6"/>
<dbReference type="InterPro" id="IPR000659">
    <property type="entry name" value="Pyridox_Oxase"/>
</dbReference>
<feature type="domain" description="Pyridoxamine 5'-phosphate oxidase N-terminal" evidence="5">
    <location>
        <begin position="36"/>
        <end position="155"/>
    </location>
</feature>